<sequence length="794" mass="91628">MNLDLYSPHLNKNSRNTYSMIVQHSIFCNMTPNTVDTIRKVVNDQLIPKNKAEYGQFMTPSVIAEFMAKLFDKQALNVKLIDCGAGIGSLSISAISHLKNIEQVDLWEIDPIMSKPLEVNMKEMEIFTEDFISSAVTKLLDNDHELYTHAIINPPYKKINSNSKHRLELRKVGIETVNLYSAFLALTIKMMADDGQIVAIIPRSFCNGPYYKSFRELMLKECSIEHIHIFDSRNKAFKEDDVLQENIIIKLVKSKVSNQSSDHKFNDYQENIFVFEDIVKPNDPEIFIHIPTNTRTFSDEQALFSKTLSELNLNVSTGPVVDFRMKEYLEMEASEDNVPLLYPHHFENRKLVYPRVHKKPNAIRVEPASQKWLFPNDGYYVLVKRFSAKEERRRIVAYVVAPNEINKKWIGFENHWNVFHIKKHGLSKDIAFGLACFLNSTIVDDYFRVFSGHTQVNATDLKNMKYPSIESLGELSKQYEITIDQNEIDRLVEGDDEAIQQKLDDARQILNDIGMPKEQQNQISALCFLALLDITPHKSWKDAKERMMGITPIMKWSHEHYKKYYAQNTREDFRKGSIHQFLEAAIALENPDKPNRPKNSPNFGYQIESHILNLVISFETDDYQSKLKEYLSTRTSLIDTYERARAMHMVPLNLPDGNHSVLIKAIIENFAPRFIHGGIPLYAGDTGDKDGLFNKEYLKDLNVELDGHGKLPDVIIHDPTKNWLFLIESVTSTGPVDHKRLVFVSAFPDRKLYAKFSSKLAWETEVWIAEHPTHMIHLNGTRFMGPYTDKELDS</sequence>
<dbReference type="Gene3D" id="3.40.50.150">
    <property type="entry name" value="Vaccinia Virus protein VP39"/>
    <property type="match status" value="1"/>
</dbReference>
<dbReference type="Proteomes" id="UP000728032">
    <property type="component" value="Unassembled WGS sequence"/>
</dbReference>
<dbReference type="InterPro" id="IPR041963">
    <property type="entry name" value="BsuBI/PstI_C_sf"/>
</dbReference>
<dbReference type="EMBL" id="CAJPVJ010002578">
    <property type="protein sequence ID" value="CAG2166489.1"/>
    <property type="molecule type" value="Genomic_DNA"/>
</dbReference>
<dbReference type="InterPro" id="IPR041454">
    <property type="entry name" value="BsuBI/PstI_N"/>
</dbReference>
<name>A0A7R9LTH3_9ACAR</name>
<evidence type="ECO:0000313" key="11">
    <source>
        <dbReference type="EMBL" id="CAD7646965.1"/>
    </source>
</evidence>
<keyword evidence="12" id="KW-1185">Reference proteome</keyword>
<comment type="catalytic activity">
    <reaction evidence="7">
        <text>a 2'-deoxyadenosine in DNA + S-adenosyl-L-methionine = an N(6)-methyl-2'-deoxyadenosine in DNA + S-adenosyl-L-homocysteine + H(+)</text>
        <dbReference type="Rhea" id="RHEA:15197"/>
        <dbReference type="Rhea" id="RHEA-COMP:12418"/>
        <dbReference type="Rhea" id="RHEA-COMP:12419"/>
        <dbReference type="ChEBI" id="CHEBI:15378"/>
        <dbReference type="ChEBI" id="CHEBI:57856"/>
        <dbReference type="ChEBI" id="CHEBI:59789"/>
        <dbReference type="ChEBI" id="CHEBI:90615"/>
        <dbReference type="ChEBI" id="CHEBI:90616"/>
        <dbReference type="EC" id="2.1.1.72"/>
    </reaction>
</comment>
<dbReference type="GO" id="GO:0003677">
    <property type="term" value="F:DNA binding"/>
    <property type="evidence" value="ECO:0007669"/>
    <property type="project" value="UniProtKB-KW"/>
</dbReference>
<feature type="domain" description="Type II methyltransferase M.TaqI-like" evidence="9">
    <location>
        <begin position="135"/>
        <end position="237"/>
    </location>
</feature>
<dbReference type="Pfam" id="PF07669">
    <property type="entry name" value="Eco57I"/>
    <property type="match status" value="1"/>
</dbReference>
<accession>A0A7R9LTH3</accession>
<dbReference type="InterPro" id="IPR029063">
    <property type="entry name" value="SAM-dependent_MTases_sf"/>
</dbReference>
<keyword evidence="2" id="KW-0489">Methyltransferase</keyword>
<organism evidence="11">
    <name type="scientific">Oppiella nova</name>
    <dbReference type="NCBI Taxonomy" id="334625"/>
    <lineage>
        <taxon>Eukaryota</taxon>
        <taxon>Metazoa</taxon>
        <taxon>Ecdysozoa</taxon>
        <taxon>Arthropoda</taxon>
        <taxon>Chelicerata</taxon>
        <taxon>Arachnida</taxon>
        <taxon>Acari</taxon>
        <taxon>Acariformes</taxon>
        <taxon>Sarcoptiformes</taxon>
        <taxon>Oribatida</taxon>
        <taxon>Brachypylina</taxon>
        <taxon>Oppioidea</taxon>
        <taxon>Oppiidae</taxon>
        <taxon>Oppiella</taxon>
    </lineage>
</organism>
<evidence type="ECO:0000256" key="6">
    <source>
        <dbReference type="ARBA" id="ARBA00023125"/>
    </source>
</evidence>
<feature type="domain" description="BsuBI/PstI restriction endonuclease HTH" evidence="10">
    <location>
        <begin position="501"/>
        <end position="638"/>
    </location>
</feature>
<dbReference type="PANTHER" id="PTHR33841">
    <property type="entry name" value="DNA METHYLTRANSFERASE YEEA-RELATED"/>
    <property type="match status" value="1"/>
</dbReference>
<reference evidence="11" key="1">
    <citation type="submission" date="2020-11" db="EMBL/GenBank/DDBJ databases">
        <authorList>
            <person name="Tran Van P."/>
        </authorList>
    </citation>
    <scope>NUCLEOTIDE SEQUENCE</scope>
</reference>
<dbReference type="EMBL" id="OC917403">
    <property type="protein sequence ID" value="CAD7646965.1"/>
    <property type="molecule type" value="Genomic_DNA"/>
</dbReference>
<dbReference type="InterPro" id="IPR009528">
    <property type="entry name" value="Restrct_endonuc_II_BsuBI_C"/>
</dbReference>
<dbReference type="GO" id="GO:0009007">
    <property type="term" value="F:site-specific DNA-methyltransferase (adenine-specific) activity"/>
    <property type="evidence" value="ECO:0007669"/>
    <property type="project" value="UniProtKB-EC"/>
</dbReference>
<keyword evidence="4" id="KW-0949">S-adenosyl-L-methionine</keyword>
<dbReference type="PANTHER" id="PTHR33841:SF6">
    <property type="entry name" value="TYPE II METHYLTRANSFERASE M.HINDII"/>
    <property type="match status" value="1"/>
</dbReference>
<evidence type="ECO:0000313" key="12">
    <source>
        <dbReference type="Proteomes" id="UP000728032"/>
    </source>
</evidence>
<evidence type="ECO:0000259" key="10">
    <source>
        <dbReference type="Pfam" id="PF17728"/>
    </source>
</evidence>
<dbReference type="Pfam" id="PF17728">
    <property type="entry name" value="BsuBI_PstI_RE_N"/>
    <property type="match status" value="1"/>
</dbReference>
<dbReference type="GO" id="GO:0000287">
    <property type="term" value="F:magnesium ion binding"/>
    <property type="evidence" value="ECO:0007669"/>
    <property type="project" value="InterPro"/>
</dbReference>
<dbReference type="GO" id="GO:0009307">
    <property type="term" value="P:DNA restriction-modification system"/>
    <property type="evidence" value="ECO:0007669"/>
    <property type="project" value="UniProtKB-KW"/>
</dbReference>
<evidence type="ECO:0000256" key="4">
    <source>
        <dbReference type="ARBA" id="ARBA00022691"/>
    </source>
</evidence>
<keyword evidence="5" id="KW-0680">Restriction system</keyword>
<dbReference type="GO" id="GO:0009036">
    <property type="term" value="F:type II site-specific deoxyribonuclease activity"/>
    <property type="evidence" value="ECO:0007669"/>
    <property type="project" value="InterPro"/>
</dbReference>
<dbReference type="InterPro" id="IPR011639">
    <property type="entry name" value="MethylTrfase_TaqI-like_dom"/>
</dbReference>
<dbReference type="EC" id="2.1.1.72" evidence="1"/>
<evidence type="ECO:0000256" key="5">
    <source>
        <dbReference type="ARBA" id="ARBA00022747"/>
    </source>
</evidence>
<dbReference type="PRINTS" id="PR00507">
    <property type="entry name" value="N12N6MTFRASE"/>
</dbReference>
<dbReference type="InterPro" id="IPR050953">
    <property type="entry name" value="N4_N6_ade-DNA_methylase"/>
</dbReference>
<keyword evidence="3" id="KW-0808">Transferase</keyword>
<evidence type="ECO:0000256" key="7">
    <source>
        <dbReference type="ARBA" id="ARBA00047942"/>
    </source>
</evidence>
<keyword evidence="6" id="KW-0238">DNA-binding</keyword>
<evidence type="ECO:0000256" key="1">
    <source>
        <dbReference type="ARBA" id="ARBA00011900"/>
    </source>
</evidence>
<dbReference type="Gene3D" id="1.10.10.1820">
    <property type="entry name" value="BsuBI/PstI restriction endonuclease-like"/>
    <property type="match status" value="1"/>
</dbReference>
<feature type="domain" description="BsuBI/PstI restriction endonuclease" evidence="8">
    <location>
        <begin position="652"/>
        <end position="780"/>
    </location>
</feature>
<evidence type="ECO:0000259" key="9">
    <source>
        <dbReference type="Pfam" id="PF07669"/>
    </source>
</evidence>
<dbReference type="AlphaFoldDB" id="A0A7R9LTH3"/>
<dbReference type="Pfam" id="PF06616">
    <property type="entry name" value="BsuBI_PstI_RE"/>
    <property type="match status" value="1"/>
</dbReference>
<evidence type="ECO:0000256" key="2">
    <source>
        <dbReference type="ARBA" id="ARBA00022603"/>
    </source>
</evidence>
<dbReference type="SUPFAM" id="SSF53335">
    <property type="entry name" value="S-adenosyl-L-methionine-dependent methyltransferases"/>
    <property type="match status" value="1"/>
</dbReference>
<dbReference type="GO" id="GO:0032259">
    <property type="term" value="P:methylation"/>
    <property type="evidence" value="ECO:0007669"/>
    <property type="project" value="UniProtKB-KW"/>
</dbReference>
<dbReference type="InterPro" id="IPR041962">
    <property type="entry name" value="BsuBI/PstI_N_sf"/>
</dbReference>
<dbReference type="OrthoDB" id="10598100at2759"/>
<protein>
    <recommendedName>
        <fullName evidence="1">site-specific DNA-methyltransferase (adenine-specific)</fullName>
        <ecNumber evidence="1">2.1.1.72</ecNumber>
    </recommendedName>
</protein>
<proteinExistence type="predicted"/>
<evidence type="ECO:0000256" key="3">
    <source>
        <dbReference type="ARBA" id="ARBA00022679"/>
    </source>
</evidence>
<gene>
    <name evidence="11" type="ORF">ONB1V03_LOCUS6011</name>
</gene>
<dbReference type="Gene3D" id="3.40.1350.80">
    <property type="match status" value="1"/>
</dbReference>
<evidence type="ECO:0000259" key="8">
    <source>
        <dbReference type="Pfam" id="PF06616"/>
    </source>
</evidence>